<dbReference type="EMBL" id="CP098755">
    <property type="protein sequence ID" value="USG65936.1"/>
    <property type="molecule type" value="Genomic_DNA"/>
</dbReference>
<evidence type="ECO:0000313" key="2">
    <source>
        <dbReference type="EMBL" id="USG65936.1"/>
    </source>
</evidence>
<dbReference type="Proteomes" id="UP001056500">
    <property type="component" value="Chromosome"/>
</dbReference>
<reference evidence="2" key="1">
    <citation type="submission" date="2022-06" db="EMBL/GenBank/DDBJ databases">
        <title>Genome sequencing of Brevibacillus sp. BB3-R1.</title>
        <authorList>
            <person name="Heo J."/>
            <person name="Lee D."/>
            <person name="Won M."/>
            <person name="Han B.-H."/>
            <person name="Hong S.-B."/>
            <person name="Kwon S.-W."/>
        </authorList>
    </citation>
    <scope>NUCLEOTIDE SEQUENCE</scope>
    <source>
        <strain evidence="2">BB3-R1</strain>
    </source>
</reference>
<evidence type="ECO:0000313" key="3">
    <source>
        <dbReference type="Proteomes" id="UP001056500"/>
    </source>
</evidence>
<protein>
    <recommendedName>
        <fullName evidence="4">DUF3899 domain-containing protein</fullName>
    </recommendedName>
</protein>
<sequence length="109" mass="12252">MIKATLIGISFVLLFFAYSLYQGDFLGYLIRFTGYTGFGLVGLAILMLGSTLGVDRIKIETPDVKRNFIVDDDNEEMKKERKLEQQWAICTLLVGLPSLITCLVLYFGS</sequence>
<gene>
    <name evidence="2" type="ORF">NDK47_00840</name>
</gene>
<feature type="transmembrane region" description="Helical" evidence="1">
    <location>
        <begin position="29"/>
        <end position="49"/>
    </location>
</feature>
<proteinExistence type="predicted"/>
<feature type="transmembrane region" description="Helical" evidence="1">
    <location>
        <begin position="87"/>
        <end position="107"/>
    </location>
</feature>
<accession>A0ABY4WMT2</accession>
<keyword evidence="1" id="KW-1133">Transmembrane helix</keyword>
<keyword evidence="3" id="KW-1185">Reference proteome</keyword>
<keyword evidence="1" id="KW-0812">Transmembrane</keyword>
<keyword evidence="1" id="KW-0472">Membrane</keyword>
<dbReference type="RefSeq" id="WP_251873020.1">
    <property type="nucleotide sequence ID" value="NZ_CP098755.1"/>
</dbReference>
<evidence type="ECO:0000256" key="1">
    <source>
        <dbReference type="SAM" id="Phobius"/>
    </source>
</evidence>
<evidence type="ECO:0008006" key="4">
    <source>
        <dbReference type="Google" id="ProtNLM"/>
    </source>
</evidence>
<name>A0ABY4WMT2_9BACL</name>
<organism evidence="2 3">
    <name type="scientific">Brevibacillus ruminantium</name>
    <dbReference type="NCBI Taxonomy" id="2950604"/>
    <lineage>
        <taxon>Bacteria</taxon>
        <taxon>Bacillati</taxon>
        <taxon>Bacillota</taxon>
        <taxon>Bacilli</taxon>
        <taxon>Bacillales</taxon>
        <taxon>Paenibacillaceae</taxon>
        <taxon>Brevibacillus</taxon>
    </lineage>
</organism>